<keyword evidence="1" id="KW-0472">Membrane</keyword>
<gene>
    <name evidence="2" type="ORF">CQU01_19670</name>
</gene>
<evidence type="ECO:0000313" key="3">
    <source>
        <dbReference type="Proteomes" id="UP000321491"/>
    </source>
</evidence>
<evidence type="ECO:0008006" key="4">
    <source>
        <dbReference type="Google" id="ProtNLM"/>
    </source>
</evidence>
<dbReference type="RefSeq" id="WP_146938113.1">
    <property type="nucleotide sequence ID" value="NZ_BJXW01000022.1"/>
</dbReference>
<accession>A0A511UYR8</accession>
<keyword evidence="3" id="KW-1185">Reference proteome</keyword>
<dbReference type="OrthoDB" id="9937643at2"/>
<dbReference type="EMBL" id="BJXW01000022">
    <property type="protein sequence ID" value="GEN31729.1"/>
    <property type="molecule type" value="Genomic_DNA"/>
</dbReference>
<comment type="caution">
    <text evidence="2">The sequence shown here is derived from an EMBL/GenBank/DDBJ whole genome shotgun (WGS) entry which is preliminary data.</text>
</comment>
<organism evidence="2 3">
    <name type="scientific">Cerasibacillus quisquiliarum</name>
    <dbReference type="NCBI Taxonomy" id="227865"/>
    <lineage>
        <taxon>Bacteria</taxon>
        <taxon>Bacillati</taxon>
        <taxon>Bacillota</taxon>
        <taxon>Bacilli</taxon>
        <taxon>Bacillales</taxon>
        <taxon>Bacillaceae</taxon>
        <taxon>Cerasibacillus</taxon>
    </lineage>
</organism>
<keyword evidence="1" id="KW-0812">Transmembrane</keyword>
<reference evidence="2 3" key="1">
    <citation type="submission" date="2019-07" db="EMBL/GenBank/DDBJ databases">
        <title>Whole genome shotgun sequence of Cerasibacillus quisquiliarum NBRC 102429.</title>
        <authorList>
            <person name="Hosoyama A."/>
            <person name="Uohara A."/>
            <person name="Ohji S."/>
            <person name="Ichikawa N."/>
        </authorList>
    </citation>
    <scope>NUCLEOTIDE SEQUENCE [LARGE SCALE GENOMIC DNA]</scope>
    <source>
        <strain evidence="2 3">NBRC 102429</strain>
    </source>
</reference>
<protein>
    <recommendedName>
        <fullName evidence="4">SHOCT domain-containing protein</fullName>
    </recommendedName>
</protein>
<proteinExistence type="predicted"/>
<feature type="transmembrane region" description="Helical" evidence="1">
    <location>
        <begin position="6"/>
        <end position="26"/>
    </location>
</feature>
<sequence length="93" mass="10743">MQGGELFGLLWIGVIIITILTTMIIIRKDKKRDQKVVNALNKSLAKGEISDDEYKELYLQFKDETCDACPNIKAYLKESRRRAYEGKQNMSNK</sequence>
<dbReference type="Proteomes" id="UP000321491">
    <property type="component" value="Unassembled WGS sequence"/>
</dbReference>
<evidence type="ECO:0000313" key="2">
    <source>
        <dbReference type="EMBL" id="GEN31729.1"/>
    </source>
</evidence>
<evidence type="ECO:0000256" key="1">
    <source>
        <dbReference type="SAM" id="Phobius"/>
    </source>
</evidence>
<name>A0A511UYR8_9BACI</name>
<dbReference type="AlphaFoldDB" id="A0A511UYR8"/>
<keyword evidence="1" id="KW-1133">Transmembrane helix</keyword>